<keyword evidence="2" id="KW-1185">Reference proteome</keyword>
<sequence>MGICNFLVRTCSDDSLPLEPYLDEILNSIFQHVAVHNDAQLEENYRASANPTVMRLRNEVCRCFLAASQRFADRLVYYLLHKMQSVNDSTKLGAIDLIRHLLNSAECSMEDKRALIVMGLKPLLRDEGLSVKAKMSMCQLCIALADHGYVHSDSGGDNVIFFLTSNLIADIDAATVC</sequence>
<feature type="domain" description="MROH2B-like HEAT-repeats" evidence="1">
    <location>
        <begin position="19"/>
        <end position="156"/>
    </location>
</feature>
<dbReference type="SUPFAM" id="SSF48371">
    <property type="entry name" value="ARM repeat"/>
    <property type="match status" value="1"/>
</dbReference>
<organism evidence="2 3">
    <name type="scientific">Panagrolaimus superbus</name>
    <dbReference type="NCBI Taxonomy" id="310955"/>
    <lineage>
        <taxon>Eukaryota</taxon>
        <taxon>Metazoa</taxon>
        <taxon>Ecdysozoa</taxon>
        <taxon>Nematoda</taxon>
        <taxon>Chromadorea</taxon>
        <taxon>Rhabditida</taxon>
        <taxon>Tylenchina</taxon>
        <taxon>Panagrolaimomorpha</taxon>
        <taxon>Panagrolaimoidea</taxon>
        <taxon>Panagrolaimidae</taxon>
        <taxon>Panagrolaimus</taxon>
    </lineage>
</organism>
<dbReference type="Proteomes" id="UP000887577">
    <property type="component" value="Unplaced"/>
</dbReference>
<proteinExistence type="predicted"/>
<protein>
    <recommendedName>
        <fullName evidence="1">MROH2B-like HEAT-repeats domain-containing protein</fullName>
    </recommendedName>
</protein>
<evidence type="ECO:0000259" key="1">
    <source>
        <dbReference type="Pfam" id="PF23210"/>
    </source>
</evidence>
<evidence type="ECO:0000313" key="3">
    <source>
        <dbReference type="WBParaSite" id="PSU_v2.g6470.t1"/>
    </source>
</evidence>
<dbReference type="Pfam" id="PF23210">
    <property type="entry name" value="HEAT_Maestro_2"/>
    <property type="match status" value="1"/>
</dbReference>
<dbReference type="InterPro" id="IPR016024">
    <property type="entry name" value="ARM-type_fold"/>
</dbReference>
<name>A0A914Z3J7_9BILA</name>
<accession>A0A914Z3J7</accession>
<reference evidence="3" key="1">
    <citation type="submission" date="2022-11" db="UniProtKB">
        <authorList>
            <consortium name="WormBaseParasite"/>
        </authorList>
    </citation>
    <scope>IDENTIFICATION</scope>
</reference>
<dbReference type="InterPro" id="IPR055408">
    <property type="entry name" value="HEAT_MROH2B-like"/>
</dbReference>
<dbReference type="AlphaFoldDB" id="A0A914Z3J7"/>
<evidence type="ECO:0000313" key="2">
    <source>
        <dbReference type="Proteomes" id="UP000887577"/>
    </source>
</evidence>
<dbReference type="WBParaSite" id="PSU_v2.g6470.t1">
    <property type="protein sequence ID" value="PSU_v2.g6470.t1"/>
    <property type="gene ID" value="PSU_v2.g6470"/>
</dbReference>